<dbReference type="InterPro" id="IPR036034">
    <property type="entry name" value="PDZ_sf"/>
</dbReference>
<gene>
    <name evidence="2" type="ORF">ACFSJE_12675</name>
</gene>
<dbReference type="EMBL" id="JBHUHU010000003">
    <property type="protein sequence ID" value="MFD2100636.1"/>
    <property type="molecule type" value="Genomic_DNA"/>
</dbReference>
<dbReference type="Pfam" id="PF03572">
    <property type="entry name" value="Peptidase_S41"/>
    <property type="match status" value="1"/>
</dbReference>
<dbReference type="PANTHER" id="PTHR32060:SF30">
    <property type="entry name" value="CARBOXY-TERMINAL PROCESSING PROTEASE CTPA"/>
    <property type="match status" value="1"/>
</dbReference>
<reference evidence="3" key="1">
    <citation type="journal article" date="2019" name="Int. J. Syst. Evol. Microbiol.">
        <title>The Global Catalogue of Microorganisms (GCM) 10K type strain sequencing project: providing services to taxonomists for standard genome sequencing and annotation.</title>
        <authorList>
            <consortium name="The Broad Institute Genomics Platform"/>
            <consortium name="The Broad Institute Genome Sequencing Center for Infectious Disease"/>
            <person name="Wu L."/>
            <person name="Ma J."/>
        </authorList>
    </citation>
    <scope>NUCLEOTIDE SEQUENCE [LARGE SCALE GENOMIC DNA]</scope>
    <source>
        <strain evidence="3">JCM 3389</strain>
    </source>
</reference>
<comment type="caution">
    <text evidence="2">The sequence shown here is derived from an EMBL/GenBank/DDBJ whole genome shotgun (WGS) entry which is preliminary data.</text>
</comment>
<dbReference type="RefSeq" id="WP_379831339.1">
    <property type="nucleotide sequence ID" value="NZ_JBHUHU010000003.1"/>
</dbReference>
<sequence>MYRITFFLFIFLGVNLTPIHAQELSENQRLGATAKVWGFLKYYHPKVARGKFDWDAELLKILPKVEQTKTKETFSQTLLDWVNGLGEVPICKKCDEDNQTDYFDKNFDLSWIKDTEIFTKELSDKLGFIEKNRNQGKQHYVSVKHKQVGNITLENEPEYADLDWQDANMRLLIGFKYWNIIEYFFPYKYQTDEPWGEVLLEAIPTLKSASTEKEFHDALLKMVVKIDDSHGWFVTTTHNYTWPSFKTNFVEDKLVVTGFYESSQELQTPLEKGDVILAIDNEPVENLLLEGMEYTWGSNKISKLRNLNYRIVRSLEEGERTIKFQRNGQVREEEAKYYPRDILHSSFKEKWKMLPNNIGYVNMGEIVVDDVKKIMDSLMQTKAIIFDIRNYPKGTMYHVGAYLNSERRNFYKTIQPDLNYPGKFKWTDGGEVGSLRPKEIYQGKIILMVNEDTQSHAEFSTMALQTADNVVTIGSQTAGADGNISYINLGGDIRTCMSGMGIFYPDGTETQRRGVKIDVEVHPTLKGIKENRDEVLEKAIEIAED</sequence>
<organism evidence="2 3">
    <name type="scientific">Flagellimonas iocasae</name>
    <dbReference type="NCBI Taxonomy" id="2055905"/>
    <lineage>
        <taxon>Bacteria</taxon>
        <taxon>Pseudomonadati</taxon>
        <taxon>Bacteroidota</taxon>
        <taxon>Flavobacteriia</taxon>
        <taxon>Flavobacteriales</taxon>
        <taxon>Flavobacteriaceae</taxon>
        <taxon>Flagellimonas</taxon>
    </lineage>
</organism>
<keyword evidence="3" id="KW-1185">Reference proteome</keyword>
<dbReference type="Proteomes" id="UP001597342">
    <property type="component" value="Unassembled WGS sequence"/>
</dbReference>
<protein>
    <submittedName>
        <fullName evidence="2">S41 family peptidase</fullName>
    </submittedName>
</protein>
<accession>A0ABW4XYM4</accession>
<proteinExistence type="predicted"/>
<feature type="domain" description="Tail specific protease" evidence="1">
    <location>
        <begin position="330"/>
        <end position="522"/>
    </location>
</feature>
<dbReference type="InterPro" id="IPR029045">
    <property type="entry name" value="ClpP/crotonase-like_dom_sf"/>
</dbReference>
<dbReference type="InterPro" id="IPR005151">
    <property type="entry name" value="Tail-specific_protease"/>
</dbReference>
<dbReference type="SUPFAM" id="SSF52096">
    <property type="entry name" value="ClpP/crotonase"/>
    <property type="match status" value="1"/>
</dbReference>
<dbReference type="CDD" id="cd07562">
    <property type="entry name" value="Peptidase_S41_TRI"/>
    <property type="match status" value="1"/>
</dbReference>
<dbReference type="Gene3D" id="3.90.226.10">
    <property type="entry name" value="2-enoyl-CoA Hydratase, Chain A, domain 1"/>
    <property type="match status" value="1"/>
</dbReference>
<name>A0ABW4XYM4_9FLAO</name>
<dbReference type="PANTHER" id="PTHR32060">
    <property type="entry name" value="TAIL-SPECIFIC PROTEASE"/>
    <property type="match status" value="1"/>
</dbReference>
<dbReference type="Gene3D" id="2.30.42.10">
    <property type="match status" value="1"/>
</dbReference>
<evidence type="ECO:0000313" key="2">
    <source>
        <dbReference type="EMBL" id="MFD2100636.1"/>
    </source>
</evidence>
<dbReference type="SMART" id="SM00245">
    <property type="entry name" value="TSPc"/>
    <property type="match status" value="1"/>
</dbReference>
<evidence type="ECO:0000259" key="1">
    <source>
        <dbReference type="SMART" id="SM00245"/>
    </source>
</evidence>
<evidence type="ECO:0000313" key="3">
    <source>
        <dbReference type="Proteomes" id="UP001597342"/>
    </source>
</evidence>